<dbReference type="EMBL" id="FQWA01000018">
    <property type="protein sequence ID" value="SHF92180.1"/>
    <property type="molecule type" value="Genomic_DNA"/>
</dbReference>
<evidence type="ECO:0000313" key="2">
    <source>
        <dbReference type="EMBL" id="SHF92180.1"/>
    </source>
</evidence>
<gene>
    <name evidence="2" type="ORF">SAMN05444364_1183</name>
</gene>
<organism evidence="2 3">
    <name type="scientific">Prevotella scopos JCM 17725</name>
    <dbReference type="NCBI Taxonomy" id="1236518"/>
    <lineage>
        <taxon>Bacteria</taxon>
        <taxon>Pseudomonadati</taxon>
        <taxon>Bacteroidota</taxon>
        <taxon>Bacteroidia</taxon>
        <taxon>Bacteroidales</taxon>
        <taxon>Prevotellaceae</taxon>
        <taxon>Prevotella</taxon>
    </lineage>
</organism>
<keyword evidence="1" id="KW-0472">Membrane</keyword>
<evidence type="ECO:0000256" key="1">
    <source>
        <dbReference type="SAM" id="Phobius"/>
    </source>
</evidence>
<proteinExistence type="predicted"/>
<accession>A0AAX2F4R0</accession>
<keyword evidence="1" id="KW-1133">Transmembrane helix</keyword>
<evidence type="ECO:0008006" key="4">
    <source>
        <dbReference type="Google" id="ProtNLM"/>
    </source>
</evidence>
<reference evidence="2 3" key="1">
    <citation type="submission" date="2016-11" db="EMBL/GenBank/DDBJ databases">
        <authorList>
            <person name="Varghese N."/>
            <person name="Submissions S."/>
        </authorList>
    </citation>
    <scope>NUCLEOTIDE SEQUENCE [LARGE SCALE GENOMIC DNA]</scope>
    <source>
        <strain evidence="2 3">DSM 22613</strain>
    </source>
</reference>
<dbReference type="Proteomes" id="UP000184105">
    <property type="component" value="Unassembled WGS sequence"/>
</dbReference>
<dbReference type="AlphaFoldDB" id="A0AAX2F4R0"/>
<feature type="transmembrane region" description="Helical" evidence="1">
    <location>
        <begin position="6"/>
        <end position="33"/>
    </location>
</feature>
<comment type="caution">
    <text evidence="2">The sequence shown here is derived from an EMBL/GenBank/DDBJ whole genome shotgun (WGS) entry which is preliminary data.</text>
</comment>
<sequence length="52" mass="6468">MHYFFIWELLLFLILKALFIISLLCIYFLIFFLQNPSQIRQILSHKYKINFI</sequence>
<protein>
    <recommendedName>
        <fullName evidence="4">ATP synthase F0 subunit 8</fullName>
    </recommendedName>
</protein>
<keyword evidence="1" id="KW-0812">Transmembrane</keyword>
<evidence type="ECO:0000313" key="3">
    <source>
        <dbReference type="Proteomes" id="UP000184105"/>
    </source>
</evidence>
<name>A0AAX2F4R0_9BACT</name>
<keyword evidence="3" id="KW-1185">Reference proteome</keyword>